<comment type="caution">
    <text evidence="2">The sequence shown here is derived from an EMBL/GenBank/DDBJ whole genome shotgun (WGS) entry which is preliminary data.</text>
</comment>
<dbReference type="EMBL" id="FNOB01000006">
    <property type="protein sequence ID" value="SDW77738.1"/>
    <property type="molecule type" value="Genomic_DNA"/>
</dbReference>
<organism evidence="2 5">
    <name type="scientific">Allgaiera indica</name>
    <dbReference type="NCBI Taxonomy" id="765699"/>
    <lineage>
        <taxon>Bacteria</taxon>
        <taxon>Pseudomonadati</taxon>
        <taxon>Pseudomonadota</taxon>
        <taxon>Alphaproteobacteria</taxon>
        <taxon>Rhodobacterales</taxon>
        <taxon>Paracoccaceae</taxon>
        <taxon>Allgaiera</taxon>
    </lineage>
</organism>
<evidence type="ECO:0000313" key="2">
    <source>
        <dbReference type="EMBL" id="GHE01080.1"/>
    </source>
</evidence>
<proteinExistence type="predicted"/>
<keyword evidence="1" id="KW-0812">Transmembrane</keyword>
<sequence>MLGMALNSAKLFLAGKLFQDLGKVIRQMLVAIVIGVAVVYGVSLVAPVWVAAIAGGAVSGFLQPILFKDLKYA</sequence>
<reference evidence="2" key="1">
    <citation type="journal article" date="2014" name="Int. J. Syst. Evol. Microbiol.">
        <title>Complete genome sequence of Corynebacterium casei LMG S-19264T (=DSM 44701T), isolated from a smear-ripened cheese.</title>
        <authorList>
            <consortium name="US DOE Joint Genome Institute (JGI-PGF)"/>
            <person name="Walter F."/>
            <person name="Albersmeier A."/>
            <person name="Kalinowski J."/>
            <person name="Ruckert C."/>
        </authorList>
    </citation>
    <scope>NUCLEOTIDE SEQUENCE</scope>
    <source>
        <strain evidence="2">CGMCC 1.10859</strain>
    </source>
</reference>
<dbReference type="Proteomes" id="UP000634647">
    <property type="component" value="Unassembled WGS sequence"/>
</dbReference>
<reference evidence="3 4" key="2">
    <citation type="submission" date="2016-10" db="EMBL/GenBank/DDBJ databases">
        <authorList>
            <person name="Varghese N."/>
            <person name="Submissions S."/>
        </authorList>
    </citation>
    <scope>NUCLEOTIDE SEQUENCE [LARGE SCALE GENOMIC DNA]</scope>
    <source>
        <strain evidence="3 4">DSM 24802</strain>
    </source>
</reference>
<keyword evidence="1" id="KW-0472">Membrane</keyword>
<feature type="transmembrane region" description="Helical" evidence="1">
    <location>
        <begin position="24"/>
        <end position="42"/>
    </location>
</feature>
<dbReference type="AlphaFoldDB" id="A0AAN4ZZY4"/>
<reference evidence="2" key="3">
    <citation type="submission" date="2023-06" db="EMBL/GenBank/DDBJ databases">
        <authorList>
            <person name="Sun Q."/>
            <person name="Zhou Y."/>
        </authorList>
    </citation>
    <scope>NUCLEOTIDE SEQUENCE</scope>
    <source>
        <strain evidence="2">CGMCC 1.10859</strain>
    </source>
</reference>
<evidence type="ECO:0000313" key="3">
    <source>
        <dbReference type="EMBL" id="SDW77738.1"/>
    </source>
</evidence>
<keyword evidence="4" id="KW-1185">Reference proteome</keyword>
<evidence type="ECO:0000313" key="4">
    <source>
        <dbReference type="Proteomes" id="UP000199541"/>
    </source>
</evidence>
<dbReference type="Proteomes" id="UP000199541">
    <property type="component" value="Unassembled WGS sequence"/>
</dbReference>
<accession>A0AAN4ZZY4</accession>
<protein>
    <submittedName>
        <fullName evidence="2">Uncharacterized protein</fullName>
    </submittedName>
</protein>
<dbReference type="EMBL" id="BNAB01000005">
    <property type="protein sequence ID" value="GHE01080.1"/>
    <property type="molecule type" value="Genomic_DNA"/>
</dbReference>
<dbReference type="RefSeq" id="WP_035843616.1">
    <property type="nucleotide sequence ID" value="NZ_BNAB01000005.1"/>
</dbReference>
<name>A0AAN4ZZY4_9RHOB</name>
<evidence type="ECO:0000256" key="1">
    <source>
        <dbReference type="SAM" id="Phobius"/>
    </source>
</evidence>
<evidence type="ECO:0000313" key="5">
    <source>
        <dbReference type="Proteomes" id="UP000634647"/>
    </source>
</evidence>
<keyword evidence="1" id="KW-1133">Transmembrane helix</keyword>
<gene>
    <name evidence="2" type="ORF">GCM10008024_15300</name>
    <name evidence="3" type="ORF">SAMN05444006_106219</name>
</gene>